<keyword evidence="2" id="KW-1185">Reference proteome</keyword>
<dbReference type="Proteomes" id="UP001163603">
    <property type="component" value="Chromosome 7"/>
</dbReference>
<organism evidence="1 2">
    <name type="scientific">Pistacia integerrima</name>
    <dbReference type="NCBI Taxonomy" id="434235"/>
    <lineage>
        <taxon>Eukaryota</taxon>
        <taxon>Viridiplantae</taxon>
        <taxon>Streptophyta</taxon>
        <taxon>Embryophyta</taxon>
        <taxon>Tracheophyta</taxon>
        <taxon>Spermatophyta</taxon>
        <taxon>Magnoliopsida</taxon>
        <taxon>eudicotyledons</taxon>
        <taxon>Gunneridae</taxon>
        <taxon>Pentapetalae</taxon>
        <taxon>rosids</taxon>
        <taxon>malvids</taxon>
        <taxon>Sapindales</taxon>
        <taxon>Anacardiaceae</taxon>
        <taxon>Pistacia</taxon>
    </lineage>
</organism>
<reference evidence="2" key="1">
    <citation type="journal article" date="2023" name="G3 (Bethesda)">
        <title>Genome assembly and association tests identify interacting loci associated with vigor, precocity, and sex in interspecific pistachio rootstocks.</title>
        <authorList>
            <person name="Palmer W."/>
            <person name="Jacygrad E."/>
            <person name="Sagayaradj S."/>
            <person name="Cavanaugh K."/>
            <person name="Han R."/>
            <person name="Bertier L."/>
            <person name="Beede B."/>
            <person name="Kafkas S."/>
            <person name="Golino D."/>
            <person name="Preece J."/>
            <person name="Michelmore R."/>
        </authorList>
    </citation>
    <scope>NUCLEOTIDE SEQUENCE [LARGE SCALE GENOMIC DNA]</scope>
</reference>
<protein>
    <submittedName>
        <fullName evidence="1">Uncharacterized protein</fullName>
    </submittedName>
</protein>
<gene>
    <name evidence="1" type="ORF">Pint_26368</name>
</gene>
<accession>A0ACC0YEZ5</accession>
<evidence type="ECO:0000313" key="2">
    <source>
        <dbReference type="Proteomes" id="UP001163603"/>
    </source>
</evidence>
<sequence length="62" mass="7470">MFHLPEGSRLWKQFTSEVRVLEMRIRNQTLFLTRKSSFKTRLELIQFNQNSPRTPMCEIAAR</sequence>
<dbReference type="EMBL" id="CM047742">
    <property type="protein sequence ID" value="KAJ0035701.1"/>
    <property type="molecule type" value="Genomic_DNA"/>
</dbReference>
<evidence type="ECO:0000313" key="1">
    <source>
        <dbReference type="EMBL" id="KAJ0035701.1"/>
    </source>
</evidence>
<proteinExistence type="predicted"/>
<name>A0ACC0YEZ5_9ROSI</name>
<comment type="caution">
    <text evidence="1">The sequence shown here is derived from an EMBL/GenBank/DDBJ whole genome shotgun (WGS) entry which is preliminary data.</text>
</comment>